<accession>A0AAU7DCI9</accession>
<dbReference type="EMBL" id="CP121196">
    <property type="protein sequence ID" value="XBH15355.1"/>
    <property type="molecule type" value="Genomic_DNA"/>
</dbReference>
<dbReference type="PANTHER" id="PTHR36842">
    <property type="entry name" value="PROTEIN TOLB HOMOLOG"/>
    <property type="match status" value="1"/>
</dbReference>
<dbReference type="Gene3D" id="2.120.10.30">
    <property type="entry name" value="TolB, C-terminal domain"/>
    <property type="match status" value="1"/>
</dbReference>
<gene>
    <name evidence="2" type="ORF">P8935_12315</name>
</gene>
<dbReference type="InterPro" id="IPR011659">
    <property type="entry name" value="WD40"/>
</dbReference>
<dbReference type="SUPFAM" id="SSF82171">
    <property type="entry name" value="DPP6 N-terminal domain-like"/>
    <property type="match status" value="1"/>
</dbReference>
<evidence type="ECO:0008006" key="3">
    <source>
        <dbReference type="Google" id="ProtNLM"/>
    </source>
</evidence>
<organism evidence="2">
    <name type="scientific">Telmatobacter sp. DSM 110680</name>
    <dbReference type="NCBI Taxonomy" id="3036704"/>
    <lineage>
        <taxon>Bacteria</taxon>
        <taxon>Pseudomonadati</taxon>
        <taxon>Acidobacteriota</taxon>
        <taxon>Terriglobia</taxon>
        <taxon>Terriglobales</taxon>
        <taxon>Acidobacteriaceae</taxon>
        <taxon>Telmatobacter</taxon>
    </lineage>
</organism>
<dbReference type="AlphaFoldDB" id="A0AAU7DCI9"/>
<dbReference type="InterPro" id="IPR011042">
    <property type="entry name" value="6-blade_b-propeller_TolB-like"/>
</dbReference>
<reference evidence="2" key="1">
    <citation type="submission" date="2023-03" db="EMBL/GenBank/DDBJ databases">
        <title>Edaphobacter sp.</title>
        <authorList>
            <person name="Huber K.J."/>
            <person name="Papendorf J."/>
            <person name="Pilke C."/>
            <person name="Bunk B."/>
            <person name="Sproeer C."/>
            <person name="Pester M."/>
        </authorList>
    </citation>
    <scope>NUCLEOTIDE SEQUENCE</scope>
    <source>
        <strain evidence="2">DSM 110680</strain>
    </source>
</reference>
<sequence>MHRGSKIAQMFWGTLRQGTMFVVVLLTVLFLPADRSSRIEVPVTTRAFAARSEAAVLTQISIDYPEDGSIFPPGITPPTFLWRDAAGTSWSIDISFADSSAPIHATSKGERMQIGPIDPDCVADSNSPPALTPQQAATWTWKPDAAEWAAIQTHSANSQATVTITGYRDGKEAYSQSHVRFTTSKDEVNAPIFYRDVPLMPASSSGGAVAPLAQSNIHLIHWRIRDIRKPESHTVLKDMPTCANCHSFSADGKTFGMDIDGPANDKGLYAVVPVQKHMVIQSKDMVHWNTDGKVGTVRVGFMSQVSPNGQYVLSTFAGPELSRLIDSYYVTNFTDYRFLQVFFPTKGILEYLNRATGLREPLPGADDPKYVQTDGVWSPDGKYIVFARAEARDPRPPGQGRATHANDANEAQIKYELYRIPFNGGKGGTPEPIKGASQNGMSNNFPKISPDGKWIVFVQCKNGQLMRPDSQLYIIPAEGGTARRLRSNTRLMNSWHSWSPNGRWLVFSSKARSPYTQMYLTHIDEQGNSSPAILIDNATASNRAVNIPEFVNINPDGIDQIEVHVADGVQTAATGK</sequence>
<comment type="similarity">
    <text evidence="1">Belongs to the TolB family.</text>
</comment>
<proteinExistence type="inferred from homology"/>
<dbReference type="PANTHER" id="PTHR36842:SF1">
    <property type="entry name" value="PROTEIN TOLB"/>
    <property type="match status" value="1"/>
</dbReference>
<protein>
    <recommendedName>
        <fullName evidence="3">WD40-like Beta Propeller Repeat</fullName>
    </recommendedName>
</protein>
<name>A0AAU7DCI9_9BACT</name>
<evidence type="ECO:0000256" key="1">
    <source>
        <dbReference type="ARBA" id="ARBA00009820"/>
    </source>
</evidence>
<dbReference type="Pfam" id="PF07676">
    <property type="entry name" value="PD40"/>
    <property type="match status" value="3"/>
</dbReference>
<dbReference type="RefSeq" id="WP_348260586.1">
    <property type="nucleotide sequence ID" value="NZ_CP121196.1"/>
</dbReference>
<evidence type="ECO:0000313" key="2">
    <source>
        <dbReference type="EMBL" id="XBH15355.1"/>
    </source>
</evidence>